<reference evidence="1" key="1">
    <citation type="journal article" date="2014" name="Front. Microbiol.">
        <title>High frequency of phylogenetically diverse reductive dehalogenase-homologous genes in deep subseafloor sedimentary metagenomes.</title>
        <authorList>
            <person name="Kawai M."/>
            <person name="Futagami T."/>
            <person name="Toyoda A."/>
            <person name="Takaki Y."/>
            <person name="Nishi S."/>
            <person name="Hori S."/>
            <person name="Arai W."/>
            <person name="Tsubouchi T."/>
            <person name="Morono Y."/>
            <person name="Uchiyama I."/>
            <person name="Ito T."/>
            <person name="Fujiyama A."/>
            <person name="Inagaki F."/>
            <person name="Takami H."/>
        </authorList>
    </citation>
    <scope>NUCLEOTIDE SEQUENCE</scope>
    <source>
        <strain evidence="1">Expedition CK06-06</strain>
    </source>
</reference>
<accession>X1U7G8</accession>
<sequence length="36" mass="4295">VFGPLPIPQPNNSFLWPTNPYFFMELRQLKKQALMM</sequence>
<dbReference type="EMBL" id="BARW01035096">
    <property type="protein sequence ID" value="GAJ13439.1"/>
    <property type="molecule type" value="Genomic_DNA"/>
</dbReference>
<protein>
    <submittedName>
        <fullName evidence="1">Uncharacterized protein</fullName>
    </submittedName>
</protein>
<dbReference type="AlphaFoldDB" id="X1U7G8"/>
<proteinExistence type="predicted"/>
<evidence type="ECO:0000313" key="1">
    <source>
        <dbReference type="EMBL" id="GAJ13439.1"/>
    </source>
</evidence>
<name>X1U7G8_9ZZZZ</name>
<comment type="caution">
    <text evidence="1">The sequence shown here is derived from an EMBL/GenBank/DDBJ whole genome shotgun (WGS) entry which is preliminary data.</text>
</comment>
<organism evidence="1">
    <name type="scientific">marine sediment metagenome</name>
    <dbReference type="NCBI Taxonomy" id="412755"/>
    <lineage>
        <taxon>unclassified sequences</taxon>
        <taxon>metagenomes</taxon>
        <taxon>ecological metagenomes</taxon>
    </lineage>
</organism>
<gene>
    <name evidence="1" type="ORF">S12H4_54824</name>
</gene>
<feature type="non-terminal residue" evidence="1">
    <location>
        <position position="1"/>
    </location>
</feature>